<protein>
    <submittedName>
        <fullName evidence="1">Uncharacterized protein</fullName>
    </submittedName>
</protein>
<proteinExistence type="predicted"/>
<accession>A0AAW0HNA9</accession>
<comment type="caution">
    <text evidence="1">The sequence shown here is derived from an EMBL/GenBank/DDBJ whole genome shotgun (WGS) entry which is preliminary data.</text>
</comment>
<sequence length="64" mass="7315">MSFRCQMKSRQLTLVLVIKSALRSMRRAPQTKRSIESVFPVKKALLQPVFGKWFVGSIGHVLIN</sequence>
<name>A0AAW0HNA9_MYOGA</name>
<reference evidence="1 2" key="1">
    <citation type="journal article" date="2023" name="bioRxiv">
        <title>Conserved and derived expression patterns and positive selection on dental genes reveal complex evolutionary context of ever-growing rodent molars.</title>
        <authorList>
            <person name="Calamari Z.T."/>
            <person name="Song A."/>
            <person name="Cohen E."/>
            <person name="Akter M."/>
            <person name="Roy R.D."/>
            <person name="Hallikas O."/>
            <person name="Christensen M.M."/>
            <person name="Li P."/>
            <person name="Marangoni P."/>
            <person name="Jernvall J."/>
            <person name="Klein O.D."/>
        </authorList>
    </citation>
    <scope>NUCLEOTIDE SEQUENCE [LARGE SCALE GENOMIC DNA]</scope>
    <source>
        <strain evidence="1">V071</strain>
    </source>
</reference>
<gene>
    <name evidence="1" type="ORF">U0070_025697</name>
</gene>
<evidence type="ECO:0000313" key="1">
    <source>
        <dbReference type="EMBL" id="KAK7803213.1"/>
    </source>
</evidence>
<organism evidence="1 2">
    <name type="scientific">Myodes glareolus</name>
    <name type="common">Bank vole</name>
    <name type="synonym">Clethrionomys glareolus</name>
    <dbReference type="NCBI Taxonomy" id="447135"/>
    <lineage>
        <taxon>Eukaryota</taxon>
        <taxon>Metazoa</taxon>
        <taxon>Chordata</taxon>
        <taxon>Craniata</taxon>
        <taxon>Vertebrata</taxon>
        <taxon>Euteleostomi</taxon>
        <taxon>Mammalia</taxon>
        <taxon>Eutheria</taxon>
        <taxon>Euarchontoglires</taxon>
        <taxon>Glires</taxon>
        <taxon>Rodentia</taxon>
        <taxon>Myomorpha</taxon>
        <taxon>Muroidea</taxon>
        <taxon>Cricetidae</taxon>
        <taxon>Arvicolinae</taxon>
        <taxon>Myodes</taxon>
    </lineage>
</organism>
<evidence type="ECO:0000313" key="2">
    <source>
        <dbReference type="Proteomes" id="UP001488838"/>
    </source>
</evidence>
<keyword evidence="2" id="KW-1185">Reference proteome</keyword>
<dbReference type="Proteomes" id="UP001488838">
    <property type="component" value="Unassembled WGS sequence"/>
</dbReference>
<dbReference type="AlphaFoldDB" id="A0AAW0HNA9"/>
<dbReference type="EMBL" id="JBBHLL010000428">
    <property type="protein sequence ID" value="KAK7803213.1"/>
    <property type="molecule type" value="Genomic_DNA"/>
</dbReference>